<dbReference type="AlphaFoldDB" id="A0AAV5JBU6"/>
<sequence length="58" mass="6558">MVFPTKVPRPKSRMMERDSSLGIGSKKVITPRGTPKTLGYDEEKDDVDDASNNIETRY</sequence>
<protein>
    <submittedName>
        <fullName evidence="2">Uncharacterized protein</fullName>
    </submittedName>
</protein>
<dbReference type="Proteomes" id="UP001054252">
    <property type="component" value="Unassembled WGS sequence"/>
</dbReference>
<dbReference type="EMBL" id="BPVZ01000035">
    <property type="protein sequence ID" value="GKV12004.1"/>
    <property type="molecule type" value="Genomic_DNA"/>
</dbReference>
<proteinExistence type="predicted"/>
<evidence type="ECO:0000313" key="3">
    <source>
        <dbReference type="Proteomes" id="UP001054252"/>
    </source>
</evidence>
<accession>A0AAV5JBU6</accession>
<organism evidence="2 3">
    <name type="scientific">Rubroshorea leprosula</name>
    <dbReference type="NCBI Taxonomy" id="152421"/>
    <lineage>
        <taxon>Eukaryota</taxon>
        <taxon>Viridiplantae</taxon>
        <taxon>Streptophyta</taxon>
        <taxon>Embryophyta</taxon>
        <taxon>Tracheophyta</taxon>
        <taxon>Spermatophyta</taxon>
        <taxon>Magnoliopsida</taxon>
        <taxon>eudicotyledons</taxon>
        <taxon>Gunneridae</taxon>
        <taxon>Pentapetalae</taxon>
        <taxon>rosids</taxon>
        <taxon>malvids</taxon>
        <taxon>Malvales</taxon>
        <taxon>Dipterocarpaceae</taxon>
        <taxon>Rubroshorea</taxon>
    </lineage>
</organism>
<keyword evidence="3" id="KW-1185">Reference proteome</keyword>
<feature type="region of interest" description="Disordered" evidence="1">
    <location>
        <begin position="1"/>
        <end position="58"/>
    </location>
</feature>
<gene>
    <name evidence="2" type="ORF">SLEP1_g23210</name>
</gene>
<comment type="caution">
    <text evidence="2">The sequence shown here is derived from an EMBL/GenBank/DDBJ whole genome shotgun (WGS) entry which is preliminary data.</text>
</comment>
<name>A0AAV5JBU6_9ROSI</name>
<evidence type="ECO:0000256" key="1">
    <source>
        <dbReference type="SAM" id="MobiDB-lite"/>
    </source>
</evidence>
<reference evidence="2 3" key="1">
    <citation type="journal article" date="2021" name="Commun. Biol.">
        <title>The genome of Shorea leprosula (Dipterocarpaceae) highlights the ecological relevance of drought in aseasonal tropical rainforests.</title>
        <authorList>
            <person name="Ng K.K.S."/>
            <person name="Kobayashi M.J."/>
            <person name="Fawcett J.A."/>
            <person name="Hatakeyama M."/>
            <person name="Paape T."/>
            <person name="Ng C.H."/>
            <person name="Ang C.C."/>
            <person name="Tnah L.H."/>
            <person name="Lee C.T."/>
            <person name="Nishiyama T."/>
            <person name="Sese J."/>
            <person name="O'Brien M.J."/>
            <person name="Copetti D."/>
            <person name="Mohd Noor M.I."/>
            <person name="Ong R.C."/>
            <person name="Putra M."/>
            <person name="Sireger I.Z."/>
            <person name="Indrioko S."/>
            <person name="Kosugi Y."/>
            <person name="Izuno A."/>
            <person name="Isagi Y."/>
            <person name="Lee S.L."/>
            <person name="Shimizu K.K."/>
        </authorList>
    </citation>
    <scope>NUCLEOTIDE SEQUENCE [LARGE SCALE GENOMIC DNA]</scope>
    <source>
        <strain evidence="2">214</strain>
    </source>
</reference>
<evidence type="ECO:0000313" key="2">
    <source>
        <dbReference type="EMBL" id="GKV12004.1"/>
    </source>
</evidence>
<feature type="compositionally biased region" description="Acidic residues" evidence="1">
    <location>
        <begin position="40"/>
        <end position="49"/>
    </location>
</feature>